<sequence length="316" mass="33958">MKKIAVLTSGGDAQGMNAAIYGIFGRAQELGYELYGIRNGYAGLLREDIVKLHREDVRHIVAKGGTILGTARCDEFKELSVQKKAADICRKYGISDLIVIGGDGSYQGAYCLSKQGIGVVGVPGTIDLDIGCTEYTIGFDTAVNIAVEAIDRIADTSEAHSCFSVVEVMGRRAGFIALWSGIAGSARAIFADSNTTAEQIVDHLRKYHFTSGTIVLAEGAGKAEPMAEIIERELHVHTRANVLAFIQRGGNPTAKDRVYGSMMGAYAVDLIKKGKNHHLVCVKHDELCGVEISEGMKQTKECSAYLAHLGRTLSCI</sequence>
<evidence type="ECO:0000259" key="16">
    <source>
        <dbReference type="Pfam" id="PF00365"/>
    </source>
</evidence>
<dbReference type="GO" id="GO:0005945">
    <property type="term" value="C:6-phosphofructokinase complex"/>
    <property type="evidence" value="ECO:0007669"/>
    <property type="project" value="TreeGrafter"/>
</dbReference>
<comment type="caution">
    <text evidence="17">The sequence shown here is derived from an EMBL/GenBank/DDBJ whole genome shotgun (WGS) entry which is preliminary data.</text>
</comment>
<comment type="catalytic activity">
    <reaction evidence="15">
        <text>beta-D-fructose 6-phosphate + ATP = beta-D-fructose 1,6-bisphosphate + ADP + H(+)</text>
        <dbReference type="Rhea" id="RHEA:16109"/>
        <dbReference type="ChEBI" id="CHEBI:15378"/>
        <dbReference type="ChEBI" id="CHEBI:30616"/>
        <dbReference type="ChEBI" id="CHEBI:32966"/>
        <dbReference type="ChEBI" id="CHEBI:57634"/>
        <dbReference type="ChEBI" id="CHEBI:456216"/>
        <dbReference type="EC" id="2.7.1.11"/>
    </reaction>
</comment>
<dbReference type="EMBL" id="JRFU01000089">
    <property type="protein sequence ID" value="PWE86714.1"/>
    <property type="molecule type" value="Genomic_DNA"/>
</dbReference>
<evidence type="ECO:0000256" key="3">
    <source>
        <dbReference type="ARBA" id="ARBA00004496"/>
    </source>
</evidence>
<evidence type="ECO:0000256" key="10">
    <source>
        <dbReference type="ARBA" id="ARBA00022777"/>
    </source>
</evidence>
<accession>A0A2V1JSI0</accession>
<comment type="pathway">
    <text evidence="4">Carbohydrate degradation; glycolysis; D-glyceraldehyde 3-phosphate and glycerone phosphate from D-glucose: step 3/4.</text>
</comment>
<keyword evidence="10" id="KW-0418">Kinase</keyword>
<dbReference type="OrthoDB" id="9802503at2"/>
<evidence type="ECO:0000256" key="1">
    <source>
        <dbReference type="ARBA" id="ARBA00001946"/>
    </source>
</evidence>
<dbReference type="PANTHER" id="PTHR13697">
    <property type="entry name" value="PHOSPHOFRUCTOKINASE"/>
    <property type="match status" value="1"/>
</dbReference>
<evidence type="ECO:0000256" key="12">
    <source>
        <dbReference type="ARBA" id="ARBA00022842"/>
    </source>
</evidence>
<dbReference type="PANTHER" id="PTHR13697:SF4">
    <property type="entry name" value="ATP-DEPENDENT 6-PHOSPHOFRUCTOKINASE"/>
    <property type="match status" value="1"/>
</dbReference>
<dbReference type="Gene3D" id="3.40.50.460">
    <property type="entry name" value="Phosphofructokinase domain"/>
    <property type="match status" value="1"/>
</dbReference>
<dbReference type="Pfam" id="PF00365">
    <property type="entry name" value="PFK"/>
    <property type="match status" value="1"/>
</dbReference>
<keyword evidence="18" id="KW-1185">Reference proteome</keyword>
<dbReference type="GO" id="GO:0042802">
    <property type="term" value="F:identical protein binding"/>
    <property type="evidence" value="ECO:0007669"/>
    <property type="project" value="TreeGrafter"/>
</dbReference>
<evidence type="ECO:0000256" key="15">
    <source>
        <dbReference type="ARBA" id="ARBA00048070"/>
    </source>
</evidence>
<keyword evidence="9" id="KW-0547">Nucleotide-binding</keyword>
<dbReference type="Proteomes" id="UP000245288">
    <property type="component" value="Unassembled WGS sequence"/>
</dbReference>
<dbReference type="GO" id="GO:0030388">
    <property type="term" value="P:fructose 1,6-bisphosphate metabolic process"/>
    <property type="evidence" value="ECO:0007669"/>
    <property type="project" value="TreeGrafter"/>
</dbReference>
<evidence type="ECO:0000256" key="5">
    <source>
        <dbReference type="ARBA" id="ARBA00012055"/>
    </source>
</evidence>
<dbReference type="InterPro" id="IPR012003">
    <property type="entry name" value="ATP_PFK_prok-type"/>
</dbReference>
<evidence type="ECO:0000256" key="8">
    <source>
        <dbReference type="ARBA" id="ARBA00022723"/>
    </source>
</evidence>
<dbReference type="GO" id="GO:0016208">
    <property type="term" value="F:AMP binding"/>
    <property type="evidence" value="ECO:0007669"/>
    <property type="project" value="TreeGrafter"/>
</dbReference>
<keyword evidence="6" id="KW-0963">Cytoplasm</keyword>
<evidence type="ECO:0000313" key="18">
    <source>
        <dbReference type="Proteomes" id="UP000245288"/>
    </source>
</evidence>
<dbReference type="SUPFAM" id="SSF53784">
    <property type="entry name" value="Phosphofructokinase"/>
    <property type="match status" value="1"/>
</dbReference>
<feature type="domain" description="Phosphofructokinase" evidence="16">
    <location>
        <begin position="3"/>
        <end position="271"/>
    </location>
</feature>
<proteinExistence type="inferred from homology"/>
<dbReference type="EC" id="2.7.1.11" evidence="5"/>
<keyword evidence="13" id="KW-0324">Glycolysis</keyword>
<dbReference type="GO" id="GO:0005524">
    <property type="term" value="F:ATP binding"/>
    <property type="evidence" value="ECO:0007669"/>
    <property type="project" value="UniProtKB-KW"/>
</dbReference>
<dbReference type="Gene3D" id="3.40.50.450">
    <property type="match status" value="1"/>
</dbReference>
<dbReference type="GO" id="GO:0006002">
    <property type="term" value="P:fructose 6-phosphate metabolic process"/>
    <property type="evidence" value="ECO:0007669"/>
    <property type="project" value="InterPro"/>
</dbReference>
<keyword evidence="8" id="KW-0479">Metal-binding</keyword>
<evidence type="ECO:0000256" key="6">
    <source>
        <dbReference type="ARBA" id="ARBA00022490"/>
    </source>
</evidence>
<comment type="cofactor">
    <cofactor evidence="1">
        <name>Mg(2+)</name>
        <dbReference type="ChEBI" id="CHEBI:18420"/>
    </cofactor>
</comment>
<dbReference type="NCBIfam" id="NF002872">
    <property type="entry name" value="PRK03202.1"/>
    <property type="match status" value="1"/>
</dbReference>
<dbReference type="GO" id="GO:0048029">
    <property type="term" value="F:monosaccharide binding"/>
    <property type="evidence" value="ECO:0007669"/>
    <property type="project" value="TreeGrafter"/>
</dbReference>
<evidence type="ECO:0000256" key="13">
    <source>
        <dbReference type="ARBA" id="ARBA00023152"/>
    </source>
</evidence>
<evidence type="ECO:0000313" key="17">
    <source>
        <dbReference type="EMBL" id="PWE86714.1"/>
    </source>
</evidence>
<organism evidence="17 18">
    <name type="scientific">Eubacterium ramulus</name>
    <dbReference type="NCBI Taxonomy" id="39490"/>
    <lineage>
        <taxon>Bacteria</taxon>
        <taxon>Bacillati</taxon>
        <taxon>Bacillota</taxon>
        <taxon>Clostridia</taxon>
        <taxon>Eubacteriales</taxon>
        <taxon>Eubacteriaceae</taxon>
        <taxon>Eubacterium</taxon>
    </lineage>
</organism>
<protein>
    <recommendedName>
        <fullName evidence="5">6-phosphofructokinase</fullName>
        <ecNumber evidence="5">2.7.1.11</ecNumber>
    </recommendedName>
</protein>
<evidence type="ECO:0000256" key="4">
    <source>
        <dbReference type="ARBA" id="ARBA00004679"/>
    </source>
</evidence>
<keyword evidence="12" id="KW-0460">Magnesium</keyword>
<comment type="subcellular location">
    <subcellularLocation>
        <location evidence="3">Cytoplasm</location>
    </subcellularLocation>
</comment>
<dbReference type="RefSeq" id="WP_109215625.1">
    <property type="nucleotide sequence ID" value="NZ_JRFU01000089.1"/>
</dbReference>
<dbReference type="InterPro" id="IPR035966">
    <property type="entry name" value="PKF_sf"/>
</dbReference>
<gene>
    <name evidence="17" type="ORF">LG34_08455</name>
</gene>
<name>A0A2V1JSI0_EUBRA</name>
<dbReference type="InterPro" id="IPR000023">
    <property type="entry name" value="Phosphofructokinase_dom"/>
</dbReference>
<evidence type="ECO:0000256" key="11">
    <source>
        <dbReference type="ARBA" id="ARBA00022840"/>
    </source>
</evidence>
<dbReference type="PIRSF" id="PIRSF000532">
    <property type="entry name" value="ATP_PFK_prok"/>
    <property type="match status" value="1"/>
</dbReference>
<dbReference type="GO" id="GO:0003872">
    <property type="term" value="F:6-phosphofructokinase activity"/>
    <property type="evidence" value="ECO:0007669"/>
    <property type="project" value="UniProtKB-EC"/>
</dbReference>
<dbReference type="InterPro" id="IPR022953">
    <property type="entry name" value="ATP_PFK"/>
</dbReference>
<evidence type="ECO:0000256" key="7">
    <source>
        <dbReference type="ARBA" id="ARBA00022679"/>
    </source>
</evidence>
<evidence type="ECO:0000256" key="14">
    <source>
        <dbReference type="ARBA" id="ARBA00038478"/>
    </source>
</evidence>
<dbReference type="GO" id="GO:0046872">
    <property type="term" value="F:metal ion binding"/>
    <property type="evidence" value="ECO:0007669"/>
    <property type="project" value="UniProtKB-KW"/>
</dbReference>
<dbReference type="GO" id="GO:0070095">
    <property type="term" value="F:fructose-6-phosphate binding"/>
    <property type="evidence" value="ECO:0007669"/>
    <property type="project" value="TreeGrafter"/>
</dbReference>
<evidence type="ECO:0000256" key="2">
    <source>
        <dbReference type="ARBA" id="ARBA00002659"/>
    </source>
</evidence>
<dbReference type="PRINTS" id="PR00476">
    <property type="entry name" value="PHFRCTKINASE"/>
</dbReference>
<keyword evidence="11" id="KW-0067">ATP-binding</keyword>
<comment type="function">
    <text evidence="2">Catalyzes the phosphorylation of D-fructose 6-phosphate to fructose 1,6-bisphosphate by ATP, the first committing step of glycolysis.</text>
</comment>
<reference evidence="17 18" key="1">
    <citation type="submission" date="2014-09" db="EMBL/GenBank/DDBJ databases">
        <title>Butyrate-producing bacteria isolated from human gut.</title>
        <authorList>
            <person name="Zhang Q."/>
            <person name="Zhao L."/>
        </authorList>
    </citation>
    <scope>NUCLEOTIDE SEQUENCE [LARGE SCALE GENOMIC DNA]</scope>
    <source>
        <strain evidence="17 18">21</strain>
    </source>
</reference>
<comment type="similarity">
    <text evidence="14">Belongs to the phosphofructokinase type A (PFKA) family.</text>
</comment>
<evidence type="ECO:0000256" key="9">
    <source>
        <dbReference type="ARBA" id="ARBA00022741"/>
    </source>
</evidence>
<dbReference type="AlphaFoldDB" id="A0A2V1JSI0"/>
<dbReference type="GO" id="GO:0061621">
    <property type="term" value="P:canonical glycolysis"/>
    <property type="evidence" value="ECO:0007669"/>
    <property type="project" value="TreeGrafter"/>
</dbReference>
<dbReference type="UniPathway" id="UPA00109">
    <property type="reaction ID" value="UER00182"/>
</dbReference>
<keyword evidence="7" id="KW-0808">Transferase</keyword>